<sequence>MKETTLLWGIALIGICLLVFTLLVQANDCMPFVVARPTLAVKEPFQAAAPDGMQEESMGAADADLTEVKKPYHLLEANSRRQTTLNKVGAESCYLQNEIKKTGSYKQLTNNYRHAGPDSCNTYLQEFVTSFYNAENEVNKECAGQQE</sequence>
<evidence type="ECO:0000313" key="1">
    <source>
        <dbReference type="EMBL" id="QHS92002.1"/>
    </source>
</evidence>
<accession>A0A6C0BJ08</accession>
<dbReference type="AlphaFoldDB" id="A0A6C0BJ08"/>
<reference evidence="1" key="1">
    <citation type="journal article" date="2020" name="Nature">
        <title>Giant virus diversity and host interactions through global metagenomics.</title>
        <authorList>
            <person name="Schulz F."/>
            <person name="Roux S."/>
            <person name="Paez-Espino D."/>
            <person name="Jungbluth S."/>
            <person name="Walsh D.A."/>
            <person name="Denef V.J."/>
            <person name="McMahon K.D."/>
            <person name="Konstantinidis K.T."/>
            <person name="Eloe-Fadrosh E.A."/>
            <person name="Kyrpides N.C."/>
            <person name="Woyke T."/>
        </authorList>
    </citation>
    <scope>NUCLEOTIDE SEQUENCE</scope>
    <source>
        <strain evidence="1">GVMAG-M-3300013285-6</strain>
    </source>
</reference>
<proteinExistence type="predicted"/>
<organism evidence="1">
    <name type="scientific">viral metagenome</name>
    <dbReference type="NCBI Taxonomy" id="1070528"/>
    <lineage>
        <taxon>unclassified sequences</taxon>
        <taxon>metagenomes</taxon>
        <taxon>organismal metagenomes</taxon>
    </lineage>
</organism>
<name>A0A6C0BJ08_9ZZZZ</name>
<dbReference type="EMBL" id="MN739167">
    <property type="protein sequence ID" value="QHS92002.1"/>
    <property type="molecule type" value="Genomic_DNA"/>
</dbReference>
<protein>
    <submittedName>
        <fullName evidence="1">Uncharacterized protein</fullName>
    </submittedName>
</protein>